<sequence length="422" mass="46633">MGGIKTRKSPVYDPTQDCKLVGAVRALSGVTDAITIVHARPGCHCGILLLRALGSNQNDIRIVGTAFHAQDMIYGAERTVADSIRLSYENFEPALIAVLNCSAPAIMGDDIEGVILSLKKEIPAEILSLSTGGYEGPAWIGYEETLTELTRFMVERDKEENSVNIIGFKQDEIRAYSDLLEIERMLNRQGITVNSVLTNSRFEVIKKASKASLNIVLGGDGLESAKSMKEKFDLPYVITPYPFGLNNSIDFMELVTRALNKEINREFIAAEKEAIKERIEKVFLLLEGIYDTSVAVVGDGGRAFDLAKFLSDELGFNVKILAITSKNYLTRDRVKEDYFELLLIEPDRLEMNEAIKSGGVEMIFGSSMEKKLAFELGVPQVRIFSPVLDEVSISDSPYAGFKGTIQLTETIINAVICNYAEI</sequence>
<gene>
    <name evidence="2" type="primary">bchB_2</name>
    <name evidence="2" type="ORF">AJDLPONB_00010</name>
</gene>
<protein>
    <submittedName>
        <fullName evidence="2">Light-independent protochlorophyllide reductase subunit B</fullName>
        <ecNumber evidence="2">1.3.7.7</ecNumber>
    </submittedName>
</protein>
<accession>A0A7G9Z4S2</accession>
<evidence type="ECO:0000259" key="1">
    <source>
        <dbReference type="Pfam" id="PF00148"/>
    </source>
</evidence>
<keyword evidence="2" id="KW-0560">Oxidoreductase</keyword>
<proteinExistence type="predicted"/>
<dbReference type="PANTHER" id="PTHR42956">
    <property type="entry name" value="NITROGENASE IRON-MOLYBDENUM COFACTOR BIOSYNTHESIS PROTEIN NIFE"/>
    <property type="match status" value="1"/>
</dbReference>
<dbReference type="InterPro" id="IPR000510">
    <property type="entry name" value="Nase/OxRdtase_comp1"/>
</dbReference>
<dbReference type="EC" id="1.3.7.7" evidence="2"/>
<dbReference type="Gene3D" id="3.40.50.1980">
    <property type="entry name" value="Nitrogenase molybdenum iron protein domain"/>
    <property type="match status" value="3"/>
</dbReference>
<dbReference type="EMBL" id="MT631607">
    <property type="protein sequence ID" value="QNO55256.1"/>
    <property type="molecule type" value="Genomic_DNA"/>
</dbReference>
<dbReference type="PANTHER" id="PTHR42956:SF1">
    <property type="entry name" value="NITROGENASE IRON-MOLYBDENUM COFACTOR BIOSYNTHESIS PROTEIN NIFE"/>
    <property type="match status" value="1"/>
</dbReference>
<feature type="domain" description="Nitrogenase/oxidoreductase component 1" evidence="1">
    <location>
        <begin position="18"/>
        <end position="415"/>
    </location>
</feature>
<name>A0A7G9Z4S2_9EURY</name>
<dbReference type="CDD" id="cd00316">
    <property type="entry name" value="Oxidoreductase_nitrogenase"/>
    <property type="match status" value="1"/>
</dbReference>
<reference evidence="2" key="1">
    <citation type="submission" date="2020-06" db="EMBL/GenBank/DDBJ databases">
        <title>Unique genomic features of the anaerobic methanotrophic archaea.</title>
        <authorList>
            <person name="Chadwick G.L."/>
            <person name="Skennerton C.T."/>
            <person name="Laso-Perez R."/>
            <person name="Leu A.O."/>
            <person name="Speth D.R."/>
            <person name="Yu H."/>
            <person name="Morgan-Lang C."/>
            <person name="Hatzenpichler R."/>
            <person name="Goudeau D."/>
            <person name="Malmstrom R."/>
            <person name="Brazelton W.J."/>
            <person name="Woyke T."/>
            <person name="Hallam S.J."/>
            <person name="Tyson G.W."/>
            <person name="Wegener G."/>
            <person name="Boetius A."/>
            <person name="Orphan V."/>
        </authorList>
    </citation>
    <scope>NUCLEOTIDE SEQUENCE</scope>
</reference>
<dbReference type="AlphaFoldDB" id="A0A7G9Z4S2"/>
<organism evidence="2">
    <name type="scientific">Candidatus Methanophaga sp. ANME-1 ERB7</name>
    <dbReference type="NCBI Taxonomy" id="2759913"/>
    <lineage>
        <taxon>Archaea</taxon>
        <taxon>Methanobacteriati</taxon>
        <taxon>Methanobacteriota</taxon>
        <taxon>Stenosarchaea group</taxon>
        <taxon>Methanomicrobia</taxon>
        <taxon>Candidatus Methanophagales</taxon>
        <taxon>Candidatus Methanophagaceae</taxon>
        <taxon>Candidatus Methanophaga</taxon>
    </lineage>
</organism>
<dbReference type="GO" id="GO:0016491">
    <property type="term" value="F:oxidoreductase activity"/>
    <property type="evidence" value="ECO:0007669"/>
    <property type="project" value="UniProtKB-KW"/>
</dbReference>
<dbReference type="InterPro" id="IPR049939">
    <property type="entry name" value="NifE-like"/>
</dbReference>
<dbReference type="Pfam" id="PF00148">
    <property type="entry name" value="Oxidored_nitro"/>
    <property type="match status" value="1"/>
</dbReference>
<dbReference type="SUPFAM" id="SSF53807">
    <property type="entry name" value="Helical backbone' metal receptor"/>
    <property type="match status" value="1"/>
</dbReference>
<evidence type="ECO:0000313" key="2">
    <source>
        <dbReference type="EMBL" id="QNO55256.1"/>
    </source>
</evidence>